<dbReference type="HAMAP" id="MF_00131">
    <property type="entry name" value="Trp_synth_alpha"/>
    <property type="match status" value="1"/>
</dbReference>
<feature type="active site" description="Proton acceptor" evidence="9">
    <location>
        <position position="65"/>
    </location>
</feature>
<dbReference type="PANTHER" id="PTHR43406">
    <property type="entry name" value="TRYPTOPHAN SYNTHASE, ALPHA CHAIN"/>
    <property type="match status" value="1"/>
</dbReference>
<accession>A0A7G9YM76</accession>
<comment type="function">
    <text evidence="1 9">The alpha subunit is responsible for the aldol cleavage of indoleglycerol phosphate to indole and glyceraldehyde 3-phosphate.</text>
</comment>
<evidence type="ECO:0000256" key="2">
    <source>
        <dbReference type="ARBA" id="ARBA00004733"/>
    </source>
</evidence>
<keyword evidence="5 9" id="KW-0822">Tryptophan biosynthesis</keyword>
<comment type="catalytic activity">
    <reaction evidence="8 9">
        <text>(1S,2R)-1-C-(indol-3-yl)glycerol 3-phosphate + L-serine = D-glyceraldehyde 3-phosphate + L-tryptophan + H2O</text>
        <dbReference type="Rhea" id="RHEA:10532"/>
        <dbReference type="ChEBI" id="CHEBI:15377"/>
        <dbReference type="ChEBI" id="CHEBI:33384"/>
        <dbReference type="ChEBI" id="CHEBI:57912"/>
        <dbReference type="ChEBI" id="CHEBI:58866"/>
        <dbReference type="ChEBI" id="CHEBI:59776"/>
        <dbReference type="EC" id="4.2.1.20"/>
    </reaction>
</comment>
<evidence type="ECO:0000256" key="9">
    <source>
        <dbReference type="HAMAP-Rule" id="MF_00131"/>
    </source>
</evidence>
<organism evidence="11">
    <name type="scientific">Candidatus Methanogaster sp. ANME-2c ERB4</name>
    <dbReference type="NCBI Taxonomy" id="2759911"/>
    <lineage>
        <taxon>Archaea</taxon>
        <taxon>Methanobacteriati</taxon>
        <taxon>Methanobacteriota</taxon>
        <taxon>Stenosarchaea group</taxon>
        <taxon>Methanomicrobia</taxon>
        <taxon>Methanosarcinales</taxon>
        <taxon>ANME-2 cluster</taxon>
        <taxon>Candidatus Methanogasteraceae</taxon>
        <taxon>Candidatus Methanogaster</taxon>
    </lineage>
</organism>
<dbReference type="GO" id="GO:0005829">
    <property type="term" value="C:cytosol"/>
    <property type="evidence" value="ECO:0007669"/>
    <property type="project" value="TreeGrafter"/>
</dbReference>
<dbReference type="InterPro" id="IPR002028">
    <property type="entry name" value="Trp_synthase_suA"/>
</dbReference>
<dbReference type="CDD" id="cd04724">
    <property type="entry name" value="Tryptophan_synthase_alpha"/>
    <property type="match status" value="1"/>
</dbReference>
<feature type="active site" description="Proton acceptor" evidence="9">
    <location>
        <position position="76"/>
    </location>
</feature>
<protein>
    <recommendedName>
        <fullName evidence="9">Tryptophan synthase alpha chain</fullName>
        <ecNumber evidence="9">4.2.1.20</ecNumber>
    </recommendedName>
</protein>
<evidence type="ECO:0000256" key="3">
    <source>
        <dbReference type="ARBA" id="ARBA00011270"/>
    </source>
</evidence>
<dbReference type="UniPathway" id="UPA00035">
    <property type="reaction ID" value="UER00044"/>
</dbReference>
<dbReference type="FunFam" id="3.20.20.70:FF:000037">
    <property type="entry name" value="Tryptophan synthase alpha chain"/>
    <property type="match status" value="1"/>
</dbReference>
<gene>
    <name evidence="9 11" type="primary">trpA</name>
    <name evidence="11" type="ORF">CPECMPGB_00030</name>
    <name evidence="12" type="ORF">DBBAIPCH_00030</name>
</gene>
<evidence type="ECO:0000256" key="5">
    <source>
        <dbReference type="ARBA" id="ARBA00022822"/>
    </source>
</evidence>
<proteinExistence type="inferred from homology"/>
<dbReference type="Pfam" id="PF00290">
    <property type="entry name" value="Trp_syntA"/>
    <property type="match status" value="1"/>
</dbReference>
<dbReference type="EC" id="4.2.1.20" evidence="9"/>
<evidence type="ECO:0000256" key="6">
    <source>
        <dbReference type="ARBA" id="ARBA00023141"/>
    </source>
</evidence>
<comment type="similarity">
    <text evidence="9 10">Belongs to the TrpA family.</text>
</comment>
<dbReference type="PROSITE" id="PS00167">
    <property type="entry name" value="TRP_SYNTHASE_ALPHA"/>
    <property type="match status" value="1"/>
</dbReference>
<dbReference type="NCBIfam" id="TIGR00262">
    <property type="entry name" value="trpA"/>
    <property type="match status" value="1"/>
</dbReference>
<comment type="subunit">
    <text evidence="3 9">Tetramer of two alpha and two beta chains.</text>
</comment>
<evidence type="ECO:0000256" key="1">
    <source>
        <dbReference type="ARBA" id="ARBA00003365"/>
    </source>
</evidence>
<dbReference type="GO" id="GO:0004834">
    <property type="term" value="F:tryptophan synthase activity"/>
    <property type="evidence" value="ECO:0007669"/>
    <property type="project" value="UniProtKB-UniRule"/>
</dbReference>
<sequence>MYVTAKTIRTTIQATIPMKIKDKFTELKTRNEGALIAYICAGDPAPEATAEIVHALVRGGADIIELGLPFSDPIADGPTIQASIERALDAGMNPDIFFDLVRSLDADVAADVPLVVMTYYNLIFKRGLERFVTDCVDSGISGIIVPDLPVEESDDLAAQCKKHGVDLIFLIAPTTYPERMKKIAERGSGFIYLVARTGVTGARVDVADSTITLIESVRSTTRTSTPLAVGFGISTGDQASTMIKAGADGAIVGSAFVNIIADGRDVPERVEQLTQELKAGCCRNRD</sequence>
<dbReference type="InterPro" id="IPR011060">
    <property type="entry name" value="RibuloseP-bd_barrel"/>
</dbReference>
<comment type="pathway">
    <text evidence="2 9">Amino-acid biosynthesis; L-tryptophan biosynthesis; L-tryptophan from chorismate: step 5/5.</text>
</comment>
<keyword evidence="4 9" id="KW-0028">Amino-acid biosynthesis</keyword>
<evidence type="ECO:0000256" key="4">
    <source>
        <dbReference type="ARBA" id="ARBA00022605"/>
    </source>
</evidence>
<evidence type="ECO:0000313" key="12">
    <source>
        <dbReference type="EMBL" id="QNO49147.1"/>
    </source>
</evidence>
<dbReference type="SUPFAM" id="SSF51366">
    <property type="entry name" value="Ribulose-phoshate binding barrel"/>
    <property type="match status" value="1"/>
</dbReference>
<evidence type="ECO:0000256" key="7">
    <source>
        <dbReference type="ARBA" id="ARBA00023239"/>
    </source>
</evidence>
<evidence type="ECO:0000313" key="11">
    <source>
        <dbReference type="EMBL" id="QNO49110.1"/>
    </source>
</evidence>
<dbReference type="InterPro" id="IPR018204">
    <property type="entry name" value="Trp_synthase_alpha_AS"/>
</dbReference>
<keyword evidence="6 9" id="KW-0057">Aromatic amino acid biosynthesis</keyword>
<evidence type="ECO:0000256" key="10">
    <source>
        <dbReference type="RuleBase" id="RU003662"/>
    </source>
</evidence>
<evidence type="ECO:0000256" key="8">
    <source>
        <dbReference type="ARBA" id="ARBA00049047"/>
    </source>
</evidence>
<reference evidence="11" key="1">
    <citation type="submission" date="2020-06" db="EMBL/GenBank/DDBJ databases">
        <title>Unique genomic features of the anaerobic methanotrophic archaea.</title>
        <authorList>
            <person name="Chadwick G.L."/>
            <person name="Skennerton C.T."/>
            <person name="Laso-Perez R."/>
            <person name="Leu A.O."/>
            <person name="Speth D.R."/>
            <person name="Yu H."/>
            <person name="Morgan-Lang C."/>
            <person name="Hatzenpichler R."/>
            <person name="Goudeau D."/>
            <person name="Malmstrom R."/>
            <person name="Brazelton W.J."/>
            <person name="Woyke T."/>
            <person name="Hallam S.J."/>
            <person name="Tyson G.W."/>
            <person name="Wegener G."/>
            <person name="Boetius A."/>
            <person name="Orphan V."/>
        </authorList>
    </citation>
    <scope>NUCLEOTIDE SEQUENCE</scope>
</reference>
<dbReference type="EMBL" id="MT631372">
    <property type="protein sequence ID" value="QNO49147.1"/>
    <property type="molecule type" value="Genomic_DNA"/>
</dbReference>
<dbReference type="AlphaFoldDB" id="A0A7G9YM76"/>
<dbReference type="PANTHER" id="PTHR43406:SF1">
    <property type="entry name" value="TRYPTOPHAN SYNTHASE ALPHA CHAIN, CHLOROPLASTIC"/>
    <property type="match status" value="1"/>
</dbReference>
<dbReference type="InterPro" id="IPR013785">
    <property type="entry name" value="Aldolase_TIM"/>
</dbReference>
<dbReference type="Gene3D" id="3.20.20.70">
    <property type="entry name" value="Aldolase class I"/>
    <property type="match status" value="1"/>
</dbReference>
<name>A0A7G9YM76_9EURY</name>
<keyword evidence="7 9" id="KW-0456">Lyase</keyword>
<dbReference type="EMBL" id="MT631371">
    <property type="protein sequence ID" value="QNO49110.1"/>
    <property type="molecule type" value="Genomic_DNA"/>
</dbReference>